<dbReference type="Pfam" id="PF20151">
    <property type="entry name" value="DUF6533"/>
    <property type="match status" value="1"/>
</dbReference>
<dbReference type="InterPro" id="IPR045340">
    <property type="entry name" value="DUF6533"/>
</dbReference>
<feature type="transmembrane region" description="Helical" evidence="1">
    <location>
        <begin position="23"/>
        <end position="44"/>
    </location>
</feature>
<feature type="transmembrane region" description="Helical" evidence="1">
    <location>
        <begin position="103"/>
        <end position="122"/>
    </location>
</feature>
<gene>
    <name evidence="3" type="ORF">GALMADRAFT_848896</name>
</gene>
<keyword evidence="1" id="KW-0812">Transmembrane</keyword>
<evidence type="ECO:0000313" key="3">
    <source>
        <dbReference type="EMBL" id="KDR82787.1"/>
    </source>
</evidence>
<dbReference type="AlphaFoldDB" id="A0A067TKC4"/>
<organism evidence="3 4">
    <name type="scientific">Galerina marginata (strain CBS 339.88)</name>
    <dbReference type="NCBI Taxonomy" id="685588"/>
    <lineage>
        <taxon>Eukaryota</taxon>
        <taxon>Fungi</taxon>
        <taxon>Dikarya</taxon>
        <taxon>Basidiomycota</taxon>
        <taxon>Agaricomycotina</taxon>
        <taxon>Agaricomycetes</taxon>
        <taxon>Agaricomycetidae</taxon>
        <taxon>Agaricales</taxon>
        <taxon>Agaricineae</taxon>
        <taxon>Strophariaceae</taxon>
        <taxon>Galerina</taxon>
    </lineage>
</organism>
<keyword evidence="1" id="KW-0472">Membrane</keyword>
<accession>A0A067TKC4</accession>
<keyword evidence="4" id="KW-1185">Reference proteome</keyword>
<evidence type="ECO:0000313" key="4">
    <source>
        <dbReference type="Proteomes" id="UP000027222"/>
    </source>
</evidence>
<sequence length="348" mass="39343">MDSPSTQAAAAAALLQGLLEAGLIGPFVTYFDVAASALFVYDYLLTFQLEVELIWKSRWNFIKVLFIIQRYMPFIDTCFLTVWRQLGYLTLTQCEKVPFITGFFFMAGFALSEALLSLRVWALWDRNKWLSVVLPILFMVIWAPSFYTMYLYVNSLRYTISPLPSAKGCIVVAAKEYVIWSWVGLLGWNSVTLFLTLLHGWRTYRSGIVSRLASVIYRDGAYYYIYLFCACPNVERMFIGAESLGCSIVFSILNILFTLTLPPAKRVVVLSPERCMHSMFASRVLLHMRAQARPPSPDNNWSSAAGGTFETGGVHLRTAGSAKAQQSDIGQFVHVATLDYQMTDFEKV</sequence>
<protein>
    <recommendedName>
        <fullName evidence="2">DUF6533 domain-containing protein</fullName>
    </recommendedName>
</protein>
<evidence type="ECO:0000256" key="1">
    <source>
        <dbReference type="SAM" id="Phobius"/>
    </source>
</evidence>
<reference evidence="4" key="1">
    <citation type="journal article" date="2014" name="Proc. Natl. Acad. Sci. U.S.A.">
        <title>Extensive sampling of basidiomycete genomes demonstrates inadequacy of the white-rot/brown-rot paradigm for wood decay fungi.</title>
        <authorList>
            <person name="Riley R."/>
            <person name="Salamov A.A."/>
            <person name="Brown D.W."/>
            <person name="Nagy L.G."/>
            <person name="Floudas D."/>
            <person name="Held B.W."/>
            <person name="Levasseur A."/>
            <person name="Lombard V."/>
            <person name="Morin E."/>
            <person name="Otillar R."/>
            <person name="Lindquist E.A."/>
            <person name="Sun H."/>
            <person name="LaButti K.M."/>
            <person name="Schmutz J."/>
            <person name="Jabbour D."/>
            <person name="Luo H."/>
            <person name="Baker S.E."/>
            <person name="Pisabarro A.G."/>
            <person name="Walton J.D."/>
            <person name="Blanchette R.A."/>
            <person name="Henrissat B."/>
            <person name="Martin F."/>
            <person name="Cullen D."/>
            <person name="Hibbett D.S."/>
            <person name="Grigoriev I.V."/>
        </authorList>
    </citation>
    <scope>NUCLEOTIDE SEQUENCE [LARGE SCALE GENOMIC DNA]</scope>
    <source>
        <strain evidence="4">CBS 339.88</strain>
    </source>
</reference>
<feature type="transmembrane region" description="Helical" evidence="1">
    <location>
        <begin position="129"/>
        <end position="153"/>
    </location>
</feature>
<evidence type="ECO:0000259" key="2">
    <source>
        <dbReference type="Pfam" id="PF20151"/>
    </source>
</evidence>
<feature type="domain" description="DUF6533" evidence="2">
    <location>
        <begin position="30"/>
        <end position="75"/>
    </location>
</feature>
<dbReference type="OrthoDB" id="3350812at2759"/>
<dbReference type="EMBL" id="KL142369">
    <property type="protein sequence ID" value="KDR82787.1"/>
    <property type="molecule type" value="Genomic_DNA"/>
</dbReference>
<keyword evidence="1" id="KW-1133">Transmembrane helix</keyword>
<dbReference type="Proteomes" id="UP000027222">
    <property type="component" value="Unassembled WGS sequence"/>
</dbReference>
<proteinExistence type="predicted"/>
<feature type="transmembrane region" description="Helical" evidence="1">
    <location>
        <begin position="179"/>
        <end position="201"/>
    </location>
</feature>
<feature type="transmembrane region" description="Helical" evidence="1">
    <location>
        <begin position="237"/>
        <end position="257"/>
    </location>
</feature>
<dbReference type="HOGENOM" id="CLU_035509_11_3_1"/>
<name>A0A067TKC4_GALM3</name>